<dbReference type="EMBL" id="JACHCA010000003">
    <property type="protein sequence ID" value="MBB6127386.1"/>
    <property type="molecule type" value="Genomic_DNA"/>
</dbReference>
<feature type="region of interest" description="Disordered" evidence="9">
    <location>
        <begin position="585"/>
        <end position="611"/>
    </location>
</feature>
<keyword evidence="3 8" id="KW-1134">Transmembrane beta strand</keyword>
<dbReference type="InterPro" id="IPR037066">
    <property type="entry name" value="Plug_dom_sf"/>
</dbReference>
<evidence type="ECO:0000256" key="3">
    <source>
        <dbReference type="ARBA" id="ARBA00022452"/>
    </source>
</evidence>
<evidence type="ECO:0000256" key="7">
    <source>
        <dbReference type="ARBA" id="ARBA00023237"/>
    </source>
</evidence>
<evidence type="ECO:0000313" key="12">
    <source>
        <dbReference type="EMBL" id="MBB6127386.1"/>
    </source>
</evidence>
<organism evidence="12 14">
    <name type="scientific">Mucilaginibacter lappiensis</name>
    <dbReference type="NCBI Taxonomy" id="354630"/>
    <lineage>
        <taxon>Bacteria</taxon>
        <taxon>Pseudomonadati</taxon>
        <taxon>Bacteroidota</taxon>
        <taxon>Sphingobacteriia</taxon>
        <taxon>Sphingobacteriales</taxon>
        <taxon>Sphingobacteriaceae</taxon>
        <taxon>Mucilaginibacter</taxon>
    </lineage>
</organism>
<dbReference type="InterPro" id="IPR036942">
    <property type="entry name" value="Beta-barrel_TonB_sf"/>
</dbReference>
<comment type="caution">
    <text evidence="12">The sequence shown here is derived from an EMBL/GenBank/DDBJ whole genome shotgun (WGS) entry which is preliminary data.</text>
</comment>
<dbReference type="InterPro" id="IPR023997">
    <property type="entry name" value="TonB-dep_OMP_SusC/RagA_CS"/>
</dbReference>
<feature type="compositionally biased region" description="Polar residues" evidence="9">
    <location>
        <begin position="585"/>
        <end position="600"/>
    </location>
</feature>
<dbReference type="PROSITE" id="PS52016">
    <property type="entry name" value="TONB_DEPENDENT_REC_3"/>
    <property type="match status" value="1"/>
</dbReference>
<evidence type="ECO:0000256" key="5">
    <source>
        <dbReference type="ARBA" id="ARBA00022729"/>
    </source>
</evidence>
<evidence type="ECO:0000256" key="4">
    <source>
        <dbReference type="ARBA" id="ARBA00022692"/>
    </source>
</evidence>
<dbReference type="Pfam" id="PF07715">
    <property type="entry name" value="Plug"/>
    <property type="match status" value="1"/>
</dbReference>
<evidence type="ECO:0000313" key="14">
    <source>
        <dbReference type="Proteomes" id="UP000548326"/>
    </source>
</evidence>
<dbReference type="InterPro" id="IPR012910">
    <property type="entry name" value="Plug_dom"/>
</dbReference>
<evidence type="ECO:0000313" key="11">
    <source>
        <dbReference type="EMBL" id="MBB6109018.1"/>
    </source>
</evidence>
<evidence type="ECO:0000256" key="6">
    <source>
        <dbReference type="ARBA" id="ARBA00023136"/>
    </source>
</evidence>
<dbReference type="Proteomes" id="UP000541583">
    <property type="component" value="Unassembled WGS sequence"/>
</dbReference>
<accession>A0A1N6V312</accession>
<dbReference type="OrthoDB" id="9768177at2"/>
<dbReference type="InterPro" id="IPR008969">
    <property type="entry name" value="CarboxyPept-like_regulatory"/>
</dbReference>
<evidence type="ECO:0000313" key="13">
    <source>
        <dbReference type="Proteomes" id="UP000541583"/>
    </source>
</evidence>
<gene>
    <name evidence="12" type="ORF">HDF22_001492</name>
    <name evidence="11" type="ORF">HDF23_001761</name>
</gene>
<feature type="compositionally biased region" description="Low complexity" evidence="9">
    <location>
        <begin position="601"/>
        <end position="611"/>
    </location>
</feature>
<keyword evidence="7 8" id="KW-0998">Cell outer membrane</keyword>
<dbReference type="GO" id="GO:0015344">
    <property type="term" value="F:siderophore uptake transmembrane transporter activity"/>
    <property type="evidence" value="ECO:0007669"/>
    <property type="project" value="TreeGrafter"/>
</dbReference>
<dbReference type="FunFam" id="2.170.130.10:FF:000003">
    <property type="entry name" value="SusC/RagA family TonB-linked outer membrane protein"/>
    <property type="match status" value="1"/>
</dbReference>
<dbReference type="Gene3D" id="2.170.130.10">
    <property type="entry name" value="TonB-dependent receptor, plug domain"/>
    <property type="match status" value="1"/>
</dbReference>
<keyword evidence="6 8" id="KW-0472">Membrane</keyword>
<evidence type="ECO:0000256" key="1">
    <source>
        <dbReference type="ARBA" id="ARBA00004571"/>
    </source>
</evidence>
<dbReference type="Proteomes" id="UP000548326">
    <property type="component" value="Unassembled WGS sequence"/>
</dbReference>
<reference evidence="13 14" key="1">
    <citation type="submission" date="2020-08" db="EMBL/GenBank/DDBJ databases">
        <title>Genomic Encyclopedia of Type Strains, Phase IV (KMG-V): Genome sequencing to study the core and pangenomes of soil and plant-associated prokaryotes.</title>
        <authorList>
            <person name="Whitman W."/>
        </authorList>
    </citation>
    <scope>NUCLEOTIDE SEQUENCE [LARGE SCALE GENOMIC DNA]</scope>
    <source>
        <strain evidence="11 13">ANJLi2</strain>
        <strain evidence="12 14">MP601</strain>
    </source>
</reference>
<dbReference type="SUPFAM" id="SSF56935">
    <property type="entry name" value="Porins"/>
    <property type="match status" value="1"/>
</dbReference>
<dbReference type="NCBIfam" id="TIGR04057">
    <property type="entry name" value="SusC_RagA_signa"/>
    <property type="match status" value="1"/>
</dbReference>
<keyword evidence="5" id="KW-0732">Signal</keyword>
<dbReference type="Pfam" id="PF13715">
    <property type="entry name" value="CarbopepD_reg_2"/>
    <property type="match status" value="1"/>
</dbReference>
<dbReference type="STRING" id="354630.SAMN05421821_103255"/>
<dbReference type="InterPro" id="IPR023996">
    <property type="entry name" value="TonB-dep_OMP_SusC/RagA"/>
</dbReference>
<name>A0A1N6V312_9SPHI</name>
<dbReference type="SUPFAM" id="SSF49464">
    <property type="entry name" value="Carboxypeptidase regulatory domain-like"/>
    <property type="match status" value="1"/>
</dbReference>
<feature type="domain" description="TonB-dependent receptor plug" evidence="10">
    <location>
        <begin position="145"/>
        <end position="252"/>
    </location>
</feature>
<comment type="subcellular location">
    <subcellularLocation>
        <location evidence="1 8">Cell outer membrane</location>
        <topology evidence="1 8">Multi-pass membrane protein</topology>
    </subcellularLocation>
</comment>
<dbReference type="RefSeq" id="WP_076372358.1">
    <property type="nucleotide sequence ID" value="NZ_FTMG01000003.1"/>
</dbReference>
<protein>
    <submittedName>
        <fullName evidence="12">TonB-linked SusC/RagA family outer membrane protein</fullName>
    </submittedName>
</protein>
<dbReference type="NCBIfam" id="TIGR04056">
    <property type="entry name" value="OMP_RagA_SusC"/>
    <property type="match status" value="1"/>
</dbReference>
<evidence type="ECO:0000256" key="2">
    <source>
        <dbReference type="ARBA" id="ARBA00022448"/>
    </source>
</evidence>
<dbReference type="AlphaFoldDB" id="A0A1N6V312"/>
<proteinExistence type="inferred from homology"/>
<dbReference type="EMBL" id="JACHCB010000003">
    <property type="protein sequence ID" value="MBB6109018.1"/>
    <property type="molecule type" value="Genomic_DNA"/>
</dbReference>
<comment type="similarity">
    <text evidence="8">Belongs to the TonB-dependent receptor family.</text>
</comment>
<keyword evidence="13" id="KW-1185">Reference proteome</keyword>
<dbReference type="PANTHER" id="PTHR30069">
    <property type="entry name" value="TONB-DEPENDENT OUTER MEMBRANE RECEPTOR"/>
    <property type="match status" value="1"/>
</dbReference>
<dbReference type="PANTHER" id="PTHR30069:SF29">
    <property type="entry name" value="HEMOGLOBIN AND HEMOGLOBIN-HAPTOGLOBIN-BINDING PROTEIN 1-RELATED"/>
    <property type="match status" value="1"/>
</dbReference>
<evidence type="ECO:0000259" key="10">
    <source>
        <dbReference type="Pfam" id="PF07715"/>
    </source>
</evidence>
<dbReference type="InterPro" id="IPR039426">
    <property type="entry name" value="TonB-dep_rcpt-like"/>
</dbReference>
<sequence>MKLILHVKDSPHRKRATRFFLLLASITITCLITCLVPSAAFANGINALRVQDVKISGKVTDEKGETLPGVSVTLKGTTTGVLTDVNGKFSLNVPNASSGTLVFTYIGYVSQEVTLSGQANVNVQLQPESKSLNEVVVVGYGTQKKATLTGSISVVKGGDLVKSPQPNVSSSFAGRVSGVIANNGSGEPGYDGSNISIRGLATTGSNSVLVVVDGIPGQIGGLERLDPNDIESVSVLKDASAAVYGNRAANGVILITTKHGKTGKAALSYSFNEGFSSPTRLPKLADAPTYAQILNDINYYDNPAGGFNQVYSADQIQKFRDGSDPLNYPNTNWEKLTLKNYALQNQQNLTVAGGSDDVKYYTSVGTTSQAGLYKNGAAKYNQYNFRANIDATVAKGFKIGLSLQGREEDRQFPTTSAANNFRGIYRGYPTVAAFYPNGLPTSGFDNTNPALTPTSIGGTTNNPTQTFNGIIRASYDIPGIQGLSLDGFFSADKTGVFSKTFNTPYTVYTYNSTTGIYTPSTQGGSNGLPYLYESQLNQSLTTSNIKLNFVRQLGKNNINAFVAYEQSQNAYNFFWAQRNNFPTATTPELSQGGSAPSDATNGGSSSDNNGNYNYNRRSVISRLAYNYDEKYLVEAQFRADGSSLFAPGHQWGYFPSISAGYRISKENWFQNKVKFIDDLKIRASYGVLGDDNIGPYQYIDNYAFNNSVVLDNGSGASPQPGIDQTKLANPNITWETAKKTDIGINAVFLKNFTLEAIYFRQVRSNILAYRNGSLPGTSGIVNPIDGSPLVPAENIGKVNSGGFEATLGYNHPGTFSWGVSGNFTYAKSKIIYIDEAAGTLPYQRQTGNPLNTYLLYKSIGIFRTQAQLDNTPHVAGAQVGDLIYADINHDGQITAADQERSKYGNIPQITYGLTLTAAYKNFDLSILFAGQAEVSQYVLPESGVIGNFYSSWANNAWSPSNPNGSYPRVSDRASSAVSGGLYNSTFWLNDASFLRLKNVQLGYTLSAQTLSKLHIKGLRVFVSGFNLLTFTKVKDYDPEGTNGSGQFGGAQYGSGQFYPQQKIINLGANIKF</sequence>
<dbReference type="GO" id="GO:0009279">
    <property type="term" value="C:cell outer membrane"/>
    <property type="evidence" value="ECO:0007669"/>
    <property type="project" value="UniProtKB-SubCell"/>
</dbReference>
<dbReference type="GO" id="GO:0044718">
    <property type="term" value="P:siderophore transmembrane transport"/>
    <property type="evidence" value="ECO:0007669"/>
    <property type="project" value="TreeGrafter"/>
</dbReference>
<keyword evidence="4 8" id="KW-0812">Transmembrane</keyword>
<dbReference type="Gene3D" id="2.40.170.20">
    <property type="entry name" value="TonB-dependent receptor, beta-barrel domain"/>
    <property type="match status" value="1"/>
</dbReference>
<evidence type="ECO:0000256" key="8">
    <source>
        <dbReference type="PROSITE-ProRule" id="PRU01360"/>
    </source>
</evidence>
<dbReference type="Gene3D" id="2.60.40.1120">
    <property type="entry name" value="Carboxypeptidase-like, regulatory domain"/>
    <property type="match status" value="1"/>
</dbReference>
<keyword evidence="2 8" id="KW-0813">Transport</keyword>
<dbReference type="FunFam" id="2.60.40.1120:FF:000003">
    <property type="entry name" value="Outer membrane protein Omp121"/>
    <property type="match status" value="1"/>
</dbReference>
<evidence type="ECO:0000256" key="9">
    <source>
        <dbReference type="SAM" id="MobiDB-lite"/>
    </source>
</evidence>